<dbReference type="GO" id="GO:0016887">
    <property type="term" value="F:ATP hydrolysis activity"/>
    <property type="evidence" value="ECO:0007669"/>
    <property type="project" value="InterPro"/>
</dbReference>
<proteinExistence type="predicted"/>
<feature type="compositionally biased region" description="Basic and acidic residues" evidence="1">
    <location>
        <begin position="61"/>
        <end position="88"/>
    </location>
</feature>
<dbReference type="PANTHER" id="PTHR22605:SF16">
    <property type="entry name" value="E3 UBIQUITIN-PROTEIN LIGASE RNF213"/>
    <property type="match status" value="1"/>
</dbReference>
<dbReference type="KEGG" id="cvn:111104918"/>
<dbReference type="InterPro" id="IPR031248">
    <property type="entry name" value="RNF213"/>
</dbReference>
<sequence>MMKCQKVFGNGTICGKELTPECNFCSNCGTPRPGYSQLKDDNGNDQTTTEKTYENNGTKDSAIKMHEDPGGGKEEVSNVKKVSEHKQDQLLQATMVSKGKTSEENRDTENKLQQENANCSNFDEISMARDGTPVDKLDQEKIAATKQKVEKKMALQSVGKKDTSEEEILHQTKEELKPQLEMKTTLTPEDCGTSSQHTKEENGFERKKSQSGNGSNLQKVDDSDERKSKDMSCMEHRDKSEDKYSKNTLNQKDKEESHAQNENRNARKEKKNPVVKITFHAFLSPSVMFDLKEDRIVVVFGPPFDDWNNKRHILTQCEAKVENQPIRFKAEVEIEKVFLTEPLPYVYKFLKKSKNCILEEAEFFLNDYKPYRYKYRHLEVPKRGADRGRWDQYDGCIYATKWGLLYRLAEKIRGTHQDIMRQDGESILRKYLPSVAELPKSNDQLEEMLGTFKDVIHGGIKDQFLISRSKPDVSFFKKALWEAMSNVIACLIDTRQDVCDLWFKVLIVDSIVEINITPEILGKSTVNALLDGLVLKVDTENRKCEQLLYINECSTPAKRREIRDSLVKFLKRSVIQGEQVNPAWFSCMPLVHYLEGTLQPFVSLDFKRFEIMDTKQDDWWCFSEFKDEKEEMKRRDWQVPCCQFLEKHKPLFRIDSSLQKTFMASLNLSNVSRVMDSSEIQLEIKLATIQHFFENAYQADLLLRCMRQVYKILLEILKSLALDTHQRRWNEVEAKYKNWIQQLVSINHHALDRQNSDWNVVLTCFHCSILSFAILDRVSQVCEELESYSLLISTLLDDFLQGRGIDLKIADFALSIEQEFPFDRLPVNFDRKILSAFENYLKMINVKEVVDFYIGGMTNVASESLRSLLERKAFSSMDEILQEKDFCGIFDADMIRSNIYLPRLLENFFQRMWKTDLDAQTSTYIEQILTCNCYPQYLASYFNSGVLMEYMDKDSKNKLEKSIQILEDFFSELEGNNIKMQHLLIALKHSENLRNIADQIQKIPQFHLPLTPGTLTVILECRQKDWKALKDRITIVESLEQILKQVQNCKSGLPKDYKENLENWKEMTLNDICDIPSQMPDCYMYTPVLKIFSELFEEPYKSFLTSISFYKQSKTFKTILNMEGRARTKKIVEQYNFMEVLTNILIPTKTQWEEYCNKLMDGSITIKDIANLRLDRVGDAELTNEFTAMNRGSRKPWINDRIAEFQRFKCFSQSIEIAKLLQEIQAANGIEGNFHSVELIRRSDYDKDISLNELASEAQSFNRKLQNVDEFKKDCLKAFCDSSDLIKWLRSSLSGGVKDLKIYADLALMSVEEDDLIAHVTDLHTATIGYAPLIYDISKIQGEDELIRTCEDVWTSLQKDPNLPRKLRESNRLLDWFKEIKEAHGSVEVTSLNQVDAIRQRGIFKISRLQSKQRRQDQDQFYGTQGL</sequence>
<feature type="compositionally biased region" description="Basic and acidic residues" evidence="1">
    <location>
        <begin position="146"/>
        <end position="180"/>
    </location>
</feature>
<dbReference type="GeneID" id="111104918"/>
<dbReference type="RefSeq" id="XP_022294797.1">
    <property type="nucleotide sequence ID" value="XM_022439089.1"/>
</dbReference>
<dbReference type="GO" id="GO:0004842">
    <property type="term" value="F:ubiquitin-protein transferase activity"/>
    <property type="evidence" value="ECO:0007669"/>
    <property type="project" value="InterPro"/>
</dbReference>
<reference evidence="3" key="1">
    <citation type="submission" date="2025-08" db="UniProtKB">
        <authorList>
            <consortium name="RefSeq"/>
        </authorList>
    </citation>
    <scope>IDENTIFICATION</scope>
    <source>
        <tissue evidence="3">Whole sample</tissue>
    </source>
</reference>
<dbReference type="PANTHER" id="PTHR22605">
    <property type="entry name" value="RZ-TYPE DOMAIN-CONTAINING PROTEIN"/>
    <property type="match status" value="1"/>
</dbReference>
<feature type="region of interest" description="Disordered" evidence="1">
    <location>
        <begin position="32"/>
        <end position="88"/>
    </location>
</feature>
<evidence type="ECO:0000313" key="3">
    <source>
        <dbReference type="RefSeq" id="XP_022294797.1"/>
    </source>
</evidence>
<feature type="compositionally biased region" description="Polar residues" evidence="1">
    <location>
        <begin position="44"/>
        <end position="59"/>
    </location>
</feature>
<feature type="compositionally biased region" description="Polar residues" evidence="1">
    <location>
        <begin position="182"/>
        <end position="196"/>
    </location>
</feature>
<accession>A0A8B8ATX6</accession>
<keyword evidence="2" id="KW-1185">Reference proteome</keyword>
<evidence type="ECO:0000313" key="2">
    <source>
        <dbReference type="Proteomes" id="UP000694844"/>
    </source>
</evidence>
<feature type="compositionally biased region" description="Basic and acidic residues" evidence="1">
    <location>
        <begin position="219"/>
        <end position="266"/>
    </location>
</feature>
<feature type="compositionally biased region" description="Basic and acidic residues" evidence="1">
    <location>
        <begin position="197"/>
        <end position="208"/>
    </location>
</feature>
<dbReference type="Proteomes" id="UP000694844">
    <property type="component" value="Chromosome 7"/>
</dbReference>
<name>A0A8B8ATX6_CRAVI</name>
<evidence type="ECO:0000256" key="1">
    <source>
        <dbReference type="SAM" id="MobiDB-lite"/>
    </source>
</evidence>
<gene>
    <name evidence="3" type="primary">LOC111104918</name>
</gene>
<feature type="region of interest" description="Disordered" evidence="1">
    <location>
        <begin position="146"/>
        <end position="270"/>
    </location>
</feature>
<organism evidence="2 3">
    <name type="scientific">Crassostrea virginica</name>
    <name type="common">Eastern oyster</name>
    <dbReference type="NCBI Taxonomy" id="6565"/>
    <lineage>
        <taxon>Eukaryota</taxon>
        <taxon>Metazoa</taxon>
        <taxon>Spiralia</taxon>
        <taxon>Lophotrochozoa</taxon>
        <taxon>Mollusca</taxon>
        <taxon>Bivalvia</taxon>
        <taxon>Autobranchia</taxon>
        <taxon>Pteriomorphia</taxon>
        <taxon>Ostreida</taxon>
        <taxon>Ostreoidea</taxon>
        <taxon>Ostreidae</taxon>
        <taxon>Crassostrea</taxon>
    </lineage>
</organism>
<dbReference type="OrthoDB" id="6142015at2759"/>
<protein>
    <submittedName>
        <fullName evidence="3">E3 ubiquitin-protein ligase rnf213-alpha-like</fullName>
    </submittedName>
</protein>